<dbReference type="EMBL" id="GEBQ01015048">
    <property type="protein sequence ID" value="JAT24929.1"/>
    <property type="molecule type" value="Transcribed_RNA"/>
</dbReference>
<accession>A0A1B6LMX8</accession>
<evidence type="ECO:0000256" key="2">
    <source>
        <dbReference type="ARBA" id="ARBA00022490"/>
    </source>
</evidence>
<dbReference type="AlphaFoldDB" id="A0A1B6LMX8"/>
<evidence type="ECO:0000256" key="3">
    <source>
        <dbReference type="ARBA" id="ARBA00022737"/>
    </source>
</evidence>
<dbReference type="GO" id="GO:0007018">
    <property type="term" value="P:microtubule-based movement"/>
    <property type="evidence" value="ECO:0007669"/>
    <property type="project" value="TreeGrafter"/>
</dbReference>
<dbReference type="GO" id="GO:0005737">
    <property type="term" value="C:cytoplasm"/>
    <property type="evidence" value="ECO:0007669"/>
    <property type="project" value="UniProtKB-SubCell"/>
</dbReference>
<evidence type="ECO:0000256" key="4">
    <source>
        <dbReference type="ARBA" id="ARBA00022803"/>
    </source>
</evidence>
<evidence type="ECO:0000256" key="5">
    <source>
        <dbReference type="SAM" id="MobiDB-lite"/>
    </source>
</evidence>
<keyword evidence="3" id="KW-0677">Repeat</keyword>
<dbReference type="GO" id="GO:0019894">
    <property type="term" value="F:kinesin binding"/>
    <property type="evidence" value="ECO:0007669"/>
    <property type="project" value="TreeGrafter"/>
</dbReference>
<organism evidence="6">
    <name type="scientific">Graphocephala atropunctata</name>
    <dbReference type="NCBI Taxonomy" id="36148"/>
    <lineage>
        <taxon>Eukaryota</taxon>
        <taxon>Metazoa</taxon>
        <taxon>Ecdysozoa</taxon>
        <taxon>Arthropoda</taxon>
        <taxon>Hexapoda</taxon>
        <taxon>Insecta</taxon>
        <taxon>Pterygota</taxon>
        <taxon>Neoptera</taxon>
        <taxon>Paraneoptera</taxon>
        <taxon>Hemiptera</taxon>
        <taxon>Auchenorrhyncha</taxon>
        <taxon>Membracoidea</taxon>
        <taxon>Cicadellidae</taxon>
        <taxon>Cicadellinae</taxon>
        <taxon>Cicadellini</taxon>
        <taxon>Graphocephala</taxon>
    </lineage>
</organism>
<evidence type="ECO:0000256" key="1">
    <source>
        <dbReference type="ARBA" id="ARBA00004496"/>
    </source>
</evidence>
<name>A0A1B6LMX8_9HEMI</name>
<feature type="region of interest" description="Disordered" evidence="5">
    <location>
        <begin position="101"/>
        <end position="145"/>
    </location>
</feature>
<evidence type="ECO:0000313" key="6">
    <source>
        <dbReference type="EMBL" id="JAT24929.1"/>
    </source>
</evidence>
<sequence length="145" mass="15671">QGKYEAAETLEDCALRSRKEGGLDIVKQAKVTQILGVGESRRSTSNRGGPRLGSRESLESMSQYEAGDEGKLKRSGSLSKLRASIRRSSARLMLKLGNRSVEGQDASMKRAKSLSGLSTATHDKNNTQVLHARTASSEHLINQAS</sequence>
<dbReference type="PANTHER" id="PTHR45783:SF3">
    <property type="entry name" value="KINESIN LIGHT CHAIN"/>
    <property type="match status" value="1"/>
</dbReference>
<protein>
    <submittedName>
        <fullName evidence="6">Uncharacterized protein</fullName>
    </submittedName>
</protein>
<gene>
    <name evidence="6" type="ORF">g.41283</name>
</gene>
<reference evidence="6" key="1">
    <citation type="submission" date="2015-11" db="EMBL/GenBank/DDBJ databases">
        <title>De novo transcriptome assembly of four potential Pierce s Disease insect vectors from Arizona vineyards.</title>
        <authorList>
            <person name="Tassone E.E."/>
        </authorList>
    </citation>
    <scope>NUCLEOTIDE SEQUENCE</scope>
</reference>
<dbReference type="PANTHER" id="PTHR45783">
    <property type="entry name" value="KINESIN LIGHT CHAIN"/>
    <property type="match status" value="1"/>
</dbReference>
<feature type="region of interest" description="Disordered" evidence="5">
    <location>
        <begin position="37"/>
        <end position="80"/>
    </location>
</feature>
<keyword evidence="4" id="KW-0802">TPR repeat</keyword>
<dbReference type="GO" id="GO:0005871">
    <property type="term" value="C:kinesin complex"/>
    <property type="evidence" value="ECO:0007669"/>
    <property type="project" value="InterPro"/>
</dbReference>
<feature type="compositionally biased region" description="Polar residues" evidence="5">
    <location>
        <begin position="115"/>
        <end position="145"/>
    </location>
</feature>
<keyword evidence="2" id="KW-0963">Cytoplasm</keyword>
<dbReference type="InterPro" id="IPR002151">
    <property type="entry name" value="Kinesin_light"/>
</dbReference>
<proteinExistence type="predicted"/>
<feature type="non-terminal residue" evidence="6">
    <location>
        <position position="1"/>
    </location>
</feature>
<comment type="subcellular location">
    <subcellularLocation>
        <location evidence="1">Cytoplasm</location>
    </subcellularLocation>
</comment>